<dbReference type="InterPro" id="IPR016125">
    <property type="entry name" value="Peptidase_C15-like"/>
</dbReference>
<dbReference type="SUPFAM" id="SSF53182">
    <property type="entry name" value="Pyrrolidone carboxyl peptidase (pyroglutamate aminopeptidase)"/>
    <property type="match status" value="1"/>
</dbReference>
<gene>
    <name evidence="6" type="ORF">DdX_00867</name>
</gene>
<evidence type="ECO:0000256" key="5">
    <source>
        <dbReference type="SAM" id="MobiDB-lite"/>
    </source>
</evidence>
<evidence type="ECO:0000256" key="2">
    <source>
        <dbReference type="ARBA" id="ARBA00022670"/>
    </source>
</evidence>
<dbReference type="Gene3D" id="3.40.630.20">
    <property type="entry name" value="Peptidase C15, pyroglutamyl peptidase I-like"/>
    <property type="match status" value="1"/>
</dbReference>
<evidence type="ECO:0000256" key="4">
    <source>
        <dbReference type="ARBA" id="ARBA00022807"/>
    </source>
</evidence>
<comment type="similarity">
    <text evidence="1">Belongs to the peptidase C15 family.</text>
</comment>
<feature type="region of interest" description="Disordered" evidence="5">
    <location>
        <begin position="189"/>
        <end position="220"/>
    </location>
</feature>
<feature type="compositionally biased region" description="Acidic residues" evidence="5">
    <location>
        <begin position="189"/>
        <end position="199"/>
    </location>
</feature>
<dbReference type="InterPro" id="IPR036440">
    <property type="entry name" value="Peptidase_C15-like_sf"/>
</dbReference>
<organism evidence="6 7">
    <name type="scientific">Ditylenchus destructor</name>
    <dbReference type="NCBI Taxonomy" id="166010"/>
    <lineage>
        <taxon>Eukaryota</taxon>
        <taxon>Metazoa</taxon>
        <taxon>Ecdysozoa</taxon>
        <taxon>Nematoda</taxon>
        <taxon>Chromadorea</taxon>
        <taxon>Rhabditida</taxon>
        <taxon>Tylenchina</taxon>
        <taxon>Tylenchomorpha</taxon>
        <taxon>Sphaerularioidea</taxon>
        <taxon>Anguinidae</taxon>
        <taxon>Anguininae</taxon>
        <taxon>Ditylenchus</taxon>
    </lineage>
</organism>
<sequence>MTDELGTKTIVVTGYGSFGSFHRNPAQVTVEMLAERLNSSSTSPLAKELSAHKMKVITKIVSVDYADAAALSKEVCEKMQAEFVIHVGVHPTIRCINLETTSFRNGNVPLGNCCILCPDSCSAPPPSKVLKTCLDCEKLKDHITRNESAGLSINISTDPGRFLCAYIYYCSLYLNAGRSLFVHIPPFTGEEESSDDEEPQNDKKNIKTLQNSSNSHTNVTPELLTDMLERIIIGVAEQIS</sequence>
<dbReference type="PANTHER" id="PTHR23402">
    <property type="entry name" value="PROTEASE FAMILY C15 PYROGLUTAMYL-PEPTIDASE I-RELATED"/>
    <property type="match status" value="1"/>
</dbReference>
<evidence type="ECO:0000313" key="6">
    <source>
        <dbReference type="EMBL" id="KAI1728669.1"/>
    </source>
</evidence>
<dbReference type="EMBL" id="JAKKPZ010000001">
    <property type="protein sequence ID" value="KAI1728669.1"/>
    <property type="molecule type" value="Genomic_DNA"/>
</dbReference>
<feature type="compositionally biased region" description="Polar residues" evidence="5">
    <location>
        <begin position="207"/>
        <end position="220"/>
    </location>
</feature>
<reference evidence="6" key="1">
    <citation type="submission" date="2022-01" db="EMBL/GenBank/DDBJ databases">
        <title>Genome Sequence Resource for Two Populations of Ditylenchus destructor, the Migratory Endoparasitic Phytonematode.</title>
        <authorList>
            <person name="Zhang H."/>
            <person name="Lin R."/>
            <person name="Xie B."/>
        </authorList>
    </citation>
    <scope>NUCLEOTIDE SEQUENCE</scope>
    <source>
        <strain evidence="6">BazhouSP</strain>
    </source>
</reference>
<keyword evidence="7" id="KW-1185">Reference proteome</keyword>
<dbReference type="AlphaFoldDB" id="A0AAD4NJI6"/>
<accession>A0AAD4NJI6</accession>
<evidence type="ECO:0000256" key="1">
    <source>
        <dbReference type="ARBA" id="ARBA00006641"/>
    </source>
</evidence>
<proteinExistence type="inferred from homology"/>
<evidence type="ECO:0000313" key="7">
    <source>
        <dbReference type="Proteomes" id="UP001201812"/>
    </source>
</evidence>
<comment type="caution">
    <text evidence="6">The sequence shown here is derived from an EMBL/GenBank/DDBJ whole genome shotgun (WGS) entry which is preliminary data.</text>
</comment>
<dbReference type="GO" id="GO:0006508">
    <property type="term" value="P:proteolysis"/>
    <property type="evidence" value="ECO:0007669"/>
    <property type="project" value="UniProtKB-KW"/>
</dbReference>
<dbReference type="Pfam" id="PF01470">
    <property type="entry name" value="Peptidase_C15"/>
    <property type="match status" value="1"/>
</dbReference>
<dbReference type="GO" id="GO:0008234">
    <property type="term" value="F:cysteine-type peptidase activity"/>
    <property type="evidence" value="ECO:0007669"/>
    <property type="project" value="UniProtKB-KW"/>
</dbReference>
<name>A0AAD4NJI6_9BILA</name>
<protein>
    <submittedName>
        <fullName evidence="6">Pyroglutamyl peptidase domain-containing protein</fullName>
    </submittedName>
</protein>
<keyword evidence="2" id="KW-0645">Protease</keyword>
<evidence type="ECO:0000256" key="3">
    <source>
        <dbReference type="ARBA" id="ARBA00022801"/>
    </source>
</evidence>
<dbReference type="PANTHER" id="PTHR23402:SF1">
    <property type="entry name" value="PYROGLUTAMYL-PEPTIDASE I"/>
    <property type="match status" value="1"/>
</dbReference>
<keyword evidence="3" id="KW-0378">Hydrolase</keyword>
<keyword evidence="4" id="KW-0788">Thiol protease</keyword>
<dbReference type="Proteomes" id="UP001201812">
    <property type="component" value="Unassembled WGS sequence"/>
</dbReference>